<feature type="transmembrane region" description="Helical" evidence="2">
    <location>
        <begin position="383"/>
        <end position="412"/>
    </location>
</feature>
<evidence type="ECO:0000259" key="3">
    <source>
        <dbReference type="Pfam" id="PF07670"/>
    </source>
</evidence>
<dbReference type="AlphaFoldDB" id="A0A329MMP7"/>
<feature type="region of interest" description="Disordered" evidence="1">
    <location>
        <begin position="183"/>
        <end position="202"/>
    </location>
</feature>
<organism evidence="4 5">
    <name type="scientific">Paenibacillus contaminans</name>
    <dbReference type="NCBI Taxonomy" id="450362"/>
    <lineage>
        <taxon>Bacteria</taxon>
        <taxon>Bacillati</taxon>
        <taxon>Bacillota</taxon>
        <taxon>Bacilli</taxon>
        <taxon>Bacillales</taxon>
        <taxon>Paenibacillaceae</taxon>
        <taxon>Paenibacillus</taxon>
    </lineage>
</organism>
<evidence type="ECO:0000313" key="5">
    <source>
        <dbReference type="Proteomes" id="UP000250369"/>
    </source>
</evidence>
<dbReference type="InterPro" id="IPR011642">
    <property type="entry name" value="Gate_dom"/>
</dbReference>
<name>A0A329MMP7_9BACL</name>
<comment type="caution">
    <text evidence="4">The sequence shown here is derived from an EMBL/GenBank/DDBJ whole genome shotgun (WGS) entry which is preliminary data.</text>
</comment>
<feature type="transmembrane region" description="Helical" evidence="2">
    <location>
        <begin position="295"/>
        <end position="315"/>
    </location>
</feature>
<dbReference type="Pfam" id="PF07670">
    <property type="entry name" value="Gate"/>
    <property type="match status" value="1"/>
</dbReference>
<accession>A0A329MMP7</accession>
<feature type="transmembrane region" description="Helical" evidence="2">
    <location>
        <begin position="12"/>
        <end position="31"/>
    </location>
</feature>
<dbReference type="RefSeq" id="WP_113032410.1">
    <property type="nucleotide sequence ID" value="NZ_QMFB01000010.1"/>
</dbReference>
<keyword evidence="2" id="KW-1133">Transmembrane helix</keyword>
<feature type="transmembrane region" description="Helical" evidence="2">
    <location>
        <begin position="154"/>
        <end position="175"/>
    </location>
</feature>
<protein>
    <recommendedName>
        <fullName evidence="3">Nucleoside transporter/FeoB GTPase Gate domain-containing protein</fullName>
    </recommendedName>
</protein>
<dbReference type="OrthoDB" id="1645614at2"/>
<evidence type="ECO:0000256" key="2">
    <source>
        <dbReference type="SAM" id="Phobius"/>
    </source>
</evidence>
<gene>
    <name evidence="4" type="ORF">DQG23_18875</name>
</gene>
<keyword evidence="2" id="KW-0812">Transmembrane</keyword>
<dbReference type="EMBL" id="QMFB01000010">
    <property type="protein sequence ID" value="RAV19983.1"/>
    <property type="molecule type" value="Genomic_DNA"/>
</dbReference>
<evidence type="ECO:0000256" key="1">
    <source>
        <dbReference type="SAM" id="MobiDB-lite"/>
    </source>
</evidence>
<keyword evidence="5" id="KW-1185">Reference proteome</keyword>
<sequence>MSAPAISSNGRFTTVLLGLLAAIMVILFIVYPDQAFQSSLQGLTLWWTYVFPALLPFLIVTELLLGLGIIHGLGTLLDPLMRLAFRLPGIGGWPLAAGLFAGYPAGADMAARLRREGAVSRDEAERLLALTHLCSPVMMITIIGAGFLQQPEAGVRLALVHYAAALLAGLAVRLLMKSRKPSEDAASLGSKPVGSARSGAGRRDRSLAARAFAAMQVARSSDGRAFGKLLGDAVYTATQTLLMIGGFIMVFSVMNRMLTLLLPALAALPAAKLLVPGLLEPHIGAYAASQLSSSAVFAAACIGAALGWSGLSLHAQVKSMLAGTDIRYHVFLTTRFLHAAFAFLLTYLLWTPLVWLTAKTAPVLADFGTSNNTGDVFPAAESYIWQSVLLTGLLCFILLAVIVSLSAAIGWIRRLAIFK</sequence>
<feature type="transmembrane region" description="Helical" evidence="2">
    <location>
        <begin position="43"/>
        <end position="70"/>
    </location>
</feature>
<feature type="domain" description="Nucleoside transporter/FeoB GTPase Gate" evidence="3">
    <location>
        <begin position="49"/>
        <end position="143"/>
    </location>
</feature>
<feature type="transmembrane region" description="Helical" evidence="2">
    <location>
        <begin position="127"/>
        <end position="148"/>
    </location>
</feature>
<proteinExistence type="predicted"/>
<feature type="transmembrane region" description="Helical" evidence="2">
    <location>
        <begin position="90"/>
        <end position="106"/>
    </location>
</feature>
<evidence type="ECO:0000313" key="4">
    <source>
        <dbReference type="EMBL" id="RAV19983.1"/>
    </source>
</evidence>
<reference evidence="4 5" key="1">
    <citation type="journal article" date="2009" name="Int. J. Syst. Evol. Microbiol.">
        <title>Paenibacillus contaminans sp. nov., isolated from a contaminated laboratory plate.</title>
        <authorList>
            <person name="Chou J.H."/>
            <person name="Lee J.H."/>
            <person name="Lin M.C."/>
            <person name="Chang P.S."/>
            <person name="Arun A.B."/>
            <person name="Young C.C."/>
            <person name="Chen W.M."/>
        </authorList>
    </citation>
    <scope>NUCLEOTIDE SEQUENCE [LARGE SCALE GENOMIC DNA]</scope>
    <source>
        <strain evidence="4 5">CKOBP-6</strain>
    </source>
</reference>
<keyword evidence="2" id="KW-0472">Membrane</keyword>
<feature type="transmembrane region" description="Helical" evidence="2">
    <location>
        <begin position="336"/>
        <end position="358"/>
    </location>
</feature>
<dbReference type="Proteomes" id="UP000250369">
    <property type="component" value="Unassembled WGS sequence"/>
</dbReference>